<protein>
    <submittedName>
        <fullName evidence="1">Uncharacterized protein</fullName>
    </submittedName>
</protein>
<organism evidence="1 2">
    <name type="scientific">Gossypium arboreum</name>
    <name type="common">Tree cotton</name>
    <name type="synonym">Gossypium nanking</name>
    <dbReference type="NCBI Taxonomy" id="29729"/>
    <lineage>
        <taxon>Eukaryota</taxon>
        <taxon>Viridiplantae</taxon>
        <taxon>Streptophyta</taxon>
        <taxon>Embryophyta</taxon>
        <taxon>Tracheophyta</taxon>
        <taxon>Spermatophyta</taxon>
        <taxon>Magnoliopsida</taxon>
        <taxon>eudicotyledons</taxon>
        <taxon>Gunneridae</taxon>
        <taxon>Pentapetalae</taxon>
        <taxon>rosids</taxon>
        <taxon>malvids</taxon>
        <taxon>Malvales</taxon>
        <taxon>Malvaceae</taxon>
        <taxon>Malvoideae</taxon>
        <taxon>Gossypium</taxon>
    </lineage>
</organism>
<proteinExistence type="predicted"/>
<reference evidence="2" key="1">
    <citation type="submission" date="2014-09" db="EMBL/GenBank/DDBJ databases">
        <authorList>
            <person name="Mudge J."/>
            <person name="Ramaraj T."/>
            <person name="Lindquist I.E."/>
            <person name="Bharti A.K."/>
            <person name="Sundararajan A."/>
            <person name="Cameron C.T."/>
            <person name="Woodward J.E."/>
            <person name="May G.D."/>
            <person name="Brubaker C."/>
            <person name="Broadhvest J."/>
            <person name="Wilkins T.A."/>
        </authorList>
    </citation>
    <scope>NUCLEOTIDE SEQUENCE</scope>
    <source>
        <strain evidence="2">cv. AKA8401</strain>
    </source>
</reference>
<evidence type="ECO:0000313" key="1">
    <source>
        <dbReference type="EMBL" id="KHG23037.1"/>
    </source>
</evidence>
<dbReference type="AlphaFoldDB" id="A0A0B0PDM8"/>
<dbReference type="Proteomes" id="UP000032142">
    <property type="component" value="Unassembled WGS sequence"/>
</dbReference>
<name>A0A0B0PDM8_GOSAR</name>
<sequence length="35" mass="4158">MYRIRYELGPTQRVRMPASIMNPDQLNEFGFLNAQ</sequence>
<accession>A0A0B0PDM8</accession>
<keyword evidence="2" id="KW-1185">Reference proteome</keyword>
<evidence type="ECO:0000313" key="2">
    <source>
        <dbReference type="Proteomes" id="UP000032142"/>
    </source>
</evidence>
<gene>
    <name evidence="1" type="ORF">F383_29753</name>
</gene>
<dbReference type="EMBL" id="KN423636">
    <property type="protein sequence ID" value="KHG23037.1"/>
    <property type="molecule type" value="Genomic_DNA"/>
</dbReference>